<dbReference type="AlphaFoldDB" id="A0A6J5ZGP4"/>
<dbReference type="Gene3D" id="3.30.428.10">
    <property type="entry name" value="HIT-like"/>
    <property type="match status" value="1"/>
</dbReference>
<evidence type="ECO:0000259" key="1">
    <source>
        <dbReference type="PROSITE" id="PS51084"/>
    </source>
</evidence>
<accession>A0A6J5ZGP4</accession>
<dbReference type="PROSITE" id="PS51084">
    <property type="entry name" value="HIT_2"/>
    <property type="match status" value="1"/>
</dbReference>
<dbReference type="PANTHER" id="PTHR46648">
    <property type="entry name" value="HIT FAMILY PROTEIN 1"/>
    <property type="match status" value="1"/>
</dbReference>
<dbReference type="EMBL" id="CAESAL010000032">
    <property type="protein sequence ID" value="CAB4341791.1"/>
    <property type="molecule type" value="Genomic_DNA"/>
</dbReference>
<evidence type="ECO:0000313" key="4">
    <source>
        <dbReference type="EMBL" id="CAB4693656.1"/>
    </source>
</evidence>
<protein>
    <submittedName>
        <fullName evidence="2">Unannotated protein</fullName>
    </submittedName>
</protein>
<dbReference type="InterPro" id="IPR036265">
    <property type="entry name" value="HIT-like_sf"/>
</dbReference>
<dbReference type="SUPFAM" id="SSF54197">
    <property type="entry name" value="HIT-like"/>
    <property type="match status" value="1"/>
</dbReference>
<sequence>MSTLFTKIIDGELPGRFVYRDEVCVAFLTIAPICTGHTLVVPRLEIDHWIDLPDEVAGHLAIVARKIGAAQVTAFGADRVSLIIAGLEVPHTHLHVLPITSEADIDFRKADSSVSPETLDASADALRSALGPDGSH</sequence>
<feature type="domain" description="HIT" evidence="1">
    <location>
        <begin position="4"/>
        <end position="107"/>
    </location>
</feature>
<gene>
    <name evidence="3" type="ORF">UFOPK1762_00194</name>
    <name evidence="4" type="ORF">UFOPK2624_00126</name>
    <name evidence="2" type="ORF">UFOPK3331_01051</name>
</gene>
<dbReference type="EMBL" id="CAEZXY010000002">
    <property type="protein sequence ID" value="CAB4693656.1"/>
    <property type="molecule type" value="Genomic_DNA"/>
</dbReference>
<dbReference type="InterPro" id="IPR001310">
    <property type="entry name" value="Histidine_triad_HIT"/>
</dbReference>
<reference evidence="2" key="1">
    <citation type="submission" date="2020-05" db="EMBL/GenBank/DDBJ databases">
        <authorList>
            <person name="Chiriac C."/>
            <person name="Salcher M."/>
            <person name="Ghai R."/>
            <person name="Kavagutti S V."/>
        </authorList>
    </citation>
    <scope>NUCLEOTIDE SEQUENCE</scope>
</reference>
<proteinExistence type="predicted"/>
<dbReference type="GO" id="GO:0003824">
    <property type="term" value="F:catalytic activity"/>
    <property type="evidence" value="ECO:0007669"/>
    <property type="project" value="InterPro"/>
</dbReference>
<dbReference type="InterPro" id="IPR011146">
    <property type="entry name" value="HIT-like"/>
</dbReference>
<dbReference type="Pfam" id="PF01230">
    <property type="entry name" value="HIT"/>
    <property type="match status" value="1"/>
</dbReference>
<dbReference type="GO" id="GO:0009117">
    <property type="term" value="P:nucleotide metabolic process"/>
    <property type="evidence" value="ECO:0007669"/>
    <property type="project" value="TreeGrafter"/>
</dbReference>
<dbReference type="EMBL" id="CAEZTY010000004">
    <property type="protein sequence ID" value="CAB4576268.1"/>
    <property type="molecule type" value="Genomic_DNA"/>
</dbReference>
<evidence type="ECO:0000313" key="2">
    <source>
        <dbReference type="EMBL" id="CAB4341791.1"/>
    </source>
</evidence>
<organism evidence="2">
    <name type="scientific">freshwater metagenome</name>
    <dbReference type="NCBI Taxonomy" id="449393"/>
    <lineage>
        <taxon>unclassified sequences</taxon>
        <taxon>metagenomes</taxon>
        <taxon>ecological metagenomes</taxon>
    </lineage>
</organism>
<dbReference type="PANTHER" id="PTHR46648:SF1">
    <property type="entry name" value="ADENOSINE 5'-MONOPHOSPHORAMIDASE HNT1"/>
    <property type="match status" value="1"/>
</dbReference>
<dbReference type="PRINTS" id="PR00332">
    <property type="entry name" value="HISTRIAD"/>
</dbReference>
<evidence type="ECO:0000313" key="3">
    <source>
        <dbReference type="EMBL" id="CAB4576268.1"/>
    </source>
</evidence>
<name>A0A6J5ZGP4_9ZZZZ</name>